<dbReference type="Gene3D" id="3.40.50.410">
    <property type="entry name" value="von Willebrand factor, type A domain"/>
    <property type="match status" value="1"/>
</dbReference>
<feature type="compositionally biased region" description="Polar residues" evidence="3">
    <location>
        <begin position="2786"/>
        <end position="2803"/>
    </location>
</feature>
<name>A0AAW1IU43_POPJA</name>
<dbReference type="CDD" id="cd01460">
    <property type="entry name" value="vWA_midasin"/>
    <property type="match status" value="1"/>
</dbReference>
<feature type="compositionally biased region" description="Basic and acidic residues" evidence="3">
    <location>
        <begin position="2822"/>
        <end position="2832"/>
    </location>
</feature>
<dbReference type="SUPFAM" id="SSF53300">
    <property type="entry name" value="vWA-like"/>
    <property type="match status" value="1"/>
</dbReference>
<feature type="compositionally biased region" description="Basic and acidic residues" evidence="3">
    <location>
        <begin position="2663"/>
        <end position="2678"/>
    </location>
</feature>
<feature type="domain" description="VWFA" evidence="4">
    <location>
        <begin position="3034"/>
        <end position="3231"/>
    </location>
</feature>
<feature type="compositionally biased region" description="Basic and acidic residues" evidence="3">
    <location>
        <begin position="2748"/>
        <end position="2770"/>
    </location>
</feature>
<keyword evidence="1" id="KW-0547">Nucleotide-binding</keyword>
<dbReference type="Proteomes" id="UP001458880">
    <property type="component" value="Unassembled WGS sequence"/>
</dbReference>
<comment type="caution">
    <text evidence="5">The sequence shown here is derived from an EMBL/GenBank/DDBJ whole genome shotgun (WGS) entry which is preliminary data.</text>
</comment>
<dbReference type="InterPro" id="IPR002035">
    <property type="entry name" value="VWF_A"/>
</dbReference>
<sequence>MDQTDYTRHLDDIFRNTEELLLRATQNLLLQGHYNQATDLLKQWEKCSNFFAVVNKNRTMTAETALFMKKLENLSDIWKTFRSNETIWEDIKQTAEKVVEKGRILLEAVKKEGSLNAGGKFEWVDSVLIKCLQNGHWLLIDNANLCSPAVLDRLNALLEPNGTLATARREKGVNENGDMVEIKPHKDFRLFLTMNPKNGEISRAMRNRGVEIFLKNDYKSINNFDIKSLINSEGIVDNDIIELLLNNYKSINNFDIKSLINSEGIVDNDIIELLLNMHNFIADLIIVDKPNIESILQSAFLISQQIKRGVELDEAVTNTIVDVYYKPRSDNDFNSNDPLSVITNEIQRYLNGKISNVIDIYDPKITLSSTELNSNIDFAKIKQQFVAVRKYFQHTPESYSIIQYFMMHLCSISNLEDTDLRYHYINRIIASDNYPIMYKQVNELFYKIVSKIQRKNETLHLPMDRKWLPDTIYKNINTFLGNRLVLAIYYSIQSYLNDYHIQAGIDKKKYSLMKYSADVKSGKIQDRINDVVIREGSTLIEKCDKLFDDIFKNENVMVTDKEVVEVMSLFQWRALFANQLLTTYCGSNERALELREIISNLHVYYKWFVKNCINKVLSILKIEKQPDIVKIVSAINSELTNCFDNLKKLGRQFQKISVKPPPLTNAAQLTVIPEYHKMIEVFNLAKNDNISKVLLKLSDKNFTTFLINLKVNLNYDMKEIPADYCQLKEMVDKFHQEVDKMEYQKSDVNYLLITNYLSIITVYQQRLNNMENMLNIESVPCVLQGAVRQYQTTKDKRLMHEITSHTTQYLLNNPSIMSCKYIKYKSNREDFKEFTLSWQNPMLTYLLSSILINPCSNTLSIRVDLKDYHHAMDLYNKLNHLLWKNCHQLADINCDFIHLENVYIRKKLDTFVRNLGTSLGIDVCNKSVHELINLCIEEMKCVQTGLEDELTVWQYFLLQFTNQLPQLYCTSLTTNTNSIANFYITISYLNALLNSKLPPIDPYKKVILKRKRIANEIANFESLDTSFAIQSEIYSNVEYPLCPIIKQRIQFVHEQAIALSKETAVRPHLPEYQSLVLESFYPDKRIQFVHEQAIALSKETAVRPHLPEYQSLVLDINHAFQTVLSPKKMNVLYKNLEQIVLELETNSINFNAIKQANVTVTSIDNFINVLNQYRYIYPDIIEPLYCNVMELIYGIKMKITYIEMLMWQKKFSELYGINIQSKLTNFVKFPILDENQTSIQEAIDNYMDEPMQDLIANYSSVQQASSQKHQIKLRLLKCAIQDTFNSCTINAKYSQIPNIILFDKFNKYIREFVRTWDKQEKERQAKETEKESLYKMKTKCDDKPEDEQIEEEFTNLFPSYFTEFSDMETPELKDDLLVAQEISTENLITFDDINLVYNLHAAFLYSHSKSPWLNLNQKHNYVDHVTQLSQKFDLLKLLIDNNICTALNYKMDSSILGSLHVLINIAQKYGKTKLFDETGSPARIVTRKSFNFYRDSNIDEVKPCYQILQELLHKIQELLLEWPEHPTLQNISILIERICNFDIASPISKFLTGFDILLTKCHEWEENAHSGVSLQTHMLNITAQIITWRKLELNMWRDILNITFDRLNEPIGKWWSYMYEIIEQFEDDAITTPDLIKTLIKFITESNLAEFENRLELLFLFHCHCLHVERSKKSCTLMNILWNIYHYYKQFLSVIIVKIKEFRTPIEKKLKEYVKIVTWKDVNYWSIKETLHKTHKTIHKHVREYEKVLRQSVHPFLCDNNEQDAIYENVGIWDRPQRVSPKTYHYTMDCLSYITRKTSPKKLAETGEKMPAIKTEKHFKKSLTLCKQVISAAQYPKMVKSLDIVIGEIIETNNYLQLLEIDTTLPKDKQKTQAKNILQQKHRSLADLFKLLIKLGVSFKKGILESKLNKPETRLTTEPIDLEALFDHLNKQRNDEKILTMWDGCELYYLRSTIRLNSVEEALQHPSKDLGLQNVERCKGFSNDLVVLLHEQKQKLITSSETFYYLRYYLNYFIDLCNETQFIHKDSFEYLRSSLCDLTTIVEHYKIILQTCPEDTCNEAVLRTVPILKPDVPNVLGYKYDKNWNTANALLNNVMTSIEKVLMLLKKNKNIIPSSRSSFIAPVYIPITDFDGALEELEYLKSKASDLLDLLGNMPLYHSLKWALKRIDDIKNELIVSRPTILNVDKYVENIAKNSDILLKKFLIAFQNLYKRYKTSTEIELTEKNVDSEHLDSTIYDEHLKTIIMKSLFDDLSSLNSIEILKCIETIVNNINNLDPRHYSKITSNINKNLQLLERFVLFFEYFITQQVSSYRVTSKLTSIVLNIFIELAKKGFCIPPEFSDELGDGEKQQSSGMGLGDGEGEKDISDKIESEDQLEDAKQEGQTQQEKDDKDCKEEDNAIEMSDDFDSKLQDGEKHSNDEDEESHSDAEEQMGETEKGADQVDEQIWGSEEEEENADAEEQMGETEKGADQVDEQIWGSEEEEENADDKDIEEKGNKGEHDNEQKIGAKENQSAENNESPDVQDEPKEKQSTNPINEQDPEYDDDQVDPYHGNQPELPEPEPMDLPDNLELDEENEKADEENQEENPFDIDTMKEQIPPNDKEENKDAEKDDTNMDEQNEENSEDDNLNEKENEMEEVDDNKAPEDPQNVEPENEPAIDNLEDIDKSETSTLDQKDTNENQVQPMDAEYNINESADKVNANQTKHQTSSENDPINQEDMPDKEGVGQSQMEESSTGHKGAANAEQEASDSKQETHEKSHRPGESDSKRSLGDTSEPVQKRLKTVHTDNSQPMQENEVNESNAEMYQHIKEAQGHTEQVLDVATKEQVEEQKEIPAINEEETEEPTESSETLPEQDEEDVDMQNEIKQKAERLQTDNKDITEKVVHSEGDIVKNADMEIEIEGEIVQTSTVPRGGHSSHHTQLFNITESPKLSTEDMITIRAQIEEQFANWSETPSSEEAQRTWEKITSLTSCLAQHLSEQLRLVLEPTQASRLRGDFKTGKRINMRKIIPYIASQFRKDKIWLRRTKPAKRQYQIVLAIDDSSSMDDNHSKELAFESVALISKALTLLESGQLSILSFGESTELLHKLEEPFTDKSGHKLLQKFNFEQKKTCVGQMVNFTTEMLNNAHSQTNALNAKLLVIVSDGRGIFSEGETYIKQAIRRATLANIFMVFIIIDNPANNSSILDIKMPVFNRTAGELITINNYMDSFPFPFYIILRDINSLPNVLSDALRQWFEIVSNKDR</sequence>
<dbReference type="Pfam" id="PF07728">
    <property type="entry name" value="AAA_5"/>
    <property type="match status" value="1"/>
</dbReference>
<proteinExistence type="predicted"/>
<feature type="compositionally biased region" description="Acidic residues" evidence="3">
    <location>
        <begin position="2652"/>
        <end position="2662"/>
    </location>
</feature>
<dbReference type="InterPro" id="IPR036465">
    <property type="entry name" value="vWFA_dom_sf"/>
</dbReference>
<feature type="compositionally biased region" description="Acidic residues" evidence="3">
    <location>
        <begin position="2449"/>
        <end position="2463"/>
    </location>
</feature>
<feature type="compositionally biased region" description="Basic and acidic residues" evidence="3">
    <location>
        <begin position="2406"/>
        <end position="2418"/>
    </location>
</feature>
<feature type="compositionally biased region" description="Basic and acidic residues" evidence="3">
    <location>
        <begin position="2360"/>
        <end position="2397"/>
    </location>
</feature>
<dbReference type="PANTHER" id="PTHR48103">
    <property type="entry name" value="MIDASIN-RELATED"/>
    <property type="match status" value="1"/>
</dbReference>
<dbReference type="GO" id="GO:0000055">
    <property type="term" value="P:ribosomal large subunit export from nucleus"/>
    <property type="evidence" value="ECO:0007669"/>
    <property type="project" value="TreeGrafter"/>
</dbReference>
<evidence type="ECO:0000256" key="2">
    <source>
        <dbReference type="ARBA" id="ARBA00022840"/>
    </source>
</evidence>
<feature type="compositionally biased region" description="Acidic residues" evidence="3">
    <location>
        <begin position="2614"/>
        <end position="2639"/>
    </location>
</feature>
<dbReference type="SUPFAM" id="SSF52540">
    <property type="entry name" value="P-loop containing nucleoside triphosphate hydrolases"/>
    <property type="match status" value="1"/>
</dbReference>
<dbReference type="InterPro" id="IPR011704">
    <property type="entry name" value="ATPase_dyneun-rel_AAA"/>
</dbReference>
<feature type="compositionally biased region" description="Polar residues" evidence="3">
    <location>
        <begin position="2699"/>
        <end position="2714"/>
    </location>
</feature>
<evidence type="ECO:0000313" key="5">
    <source>
        <dbReference type="EMBL" id="KAK9693614.1"/>
    </source>
</evidence>
<dbReference type="Gene3D" id="3.40.50.300">
    <property type="entry name" value="P-loop containing nucleotide triphosphate hydrolases"/>
    <property type="match status" value="1"/>
</dbReference>
<dbReference type="GO" id="GO:0005634">
    <property type="term" value="C:nucleus"/>
    <property type="evidence" value="ECO:0007669"/>
    <property type="project" value="TreeGrafter"/>
</dbReference>
<evidence type="ECO:0000313" key="6">
    <source>
        <dbReference type="Proteomes" id="UP001458880"/>
    </source>
</evidence>
<gene>
    <name evidence="5" type="ORF">QE152_g34086</name>
</gene>
<dbReference type="GO" id="GO:0000027">
    <property type="term" value="P:ribosomal large subunit assembly"/>
    <property type="evidence" value="ECO:0007669"/>
    <property type="project" value="TreeGrafter"/>
</dbReference>
<feature type="compositionally biased region" description="Acidic residues" evidence="3">
    <location>
        <begin position="2479"/>
        <end position="2490"/>
    </location>
</feature>
<dbReference type="EMBL" id="JASPKY010000537">
    <property type="protein sequence ID" value="KAK9693614.1"/>
    <property type="molecule type" value="Genomic_DNA"/>
</dbReference>
<feature type="compositionally biased region" description="Acidic residues" evidence="3">
    <location>
        <begin position="2837"/>
        <end position="2860"/>
    </location>
</feature>
<keyword evidence="2" id="KW-0067">ATP-binding</keyword>
<feature type="compositionally biased region" description="Polar residues" evidence="3">
    <location>
        <begin position="2510"/>
        <end position="2520"/>
    </location>
</feature>
<organism evidence="5 6">
    <name type="scientific">Popillia japonica</name>
    <name type="common">Japanese beetle</name>
    <dbReference type="NCBI Taxonomy" id="7064"/>
    <lineage>
        <taxon>Eukaryota</taxon>
        <taxon>Metazoa</taxon>
        <taxon>Ecdysozoa</taxon>
        <taxon>Arthropoda</taxon>
        <taxon>Hexapoda</taxon>
        <taxon>Insecta</taxon>
        <taxon>Pterygota</taxon>
        <taxon>Neoptera</taxon>
        <taxon>Endopterygota</taxon>
        <taxon>Coleoptera</taxon>
        <taxon>Polyphaga</taxon>
        <taxon>Scarabaeiformia</taxon>
        <taxon>Scarabaeidae</taxon>
        <taxon>Rutelinae</taxon>
        <taxon>Popillia</taxon>
    </lineage>
</organism>
<reference evidence="5 6" key="1">
    <citation type="journal article" date="2024" name="BMC Genomics">
        <title>De novo assembly and annotation of Popillia japonica's genome with initial clues to its potential as an invasive pest.</title>
        <authorList>
            <person name="Cucini C."/>
            <person name="Boschi S."/>
            <person name="Funari R."/>
            <person name="Cardaioli E."/>
            <person name="Iannotti N."/>
            <person name="Marturano G."/>
            <person name="Paoli F."/>
            <person name="Bruttini M."/>
            <person name="Carapelli A."/>
            <person name="Frati F."/>
            <person name="Nardi F."/>
        </authorList>
    </citation>
    <scope>NUCLEOTIDE SEQUENCE [LARGE SCALE GENOMIC DNA]</scope>
    <source>
        <strain evidence="5">DMR45628</strain>
    </source>
</reference>
<feature type="region of interest" description="Disordered" evidence="3">
    <location>
        <begin position="2341"/>
        <end position="2860"/>
    </location>
</feature>
<feature type="compositionally biased region" description="Acidic residues" evidence="3">
    <location>
        <begin position="2419"/>
        <end position="2433"/>
    </location>
</feature>
<evidence type="ECO:0000256" key="3">
    <source>
        <dbReference type="SAM" id="MobiDB-lite"/>
    </source>
</evidence>
<keyword evidence="6" id="KW-1185">Reference proteome</keyword>
<accession>A0AAW1IU43</accession>
<feature type="compositionally biased region" description="Acidic residues" evidence="3">
    <location>
        <begin position="2558"/>
        <end position="2588"/>
    </location>
</feature>
<feature type="compositionally biased region" description="Basic and acidic residues" evidence="3">
    <location>
        <begin position="2491"/>
        <end position="2508"/>
    </location>
</feature>
<feature type="compositionally biased region" description="Basic and acidic residues" evidence="3">
    <location>
        <begin position="2600"/>
        <end position="2613"/>
    </location>
</feature>
<dbReference type="FunFam" id="3.40.50.410:FF:000028">
    <property type="entry name" value="Midasin"/>
    <property type="match status" value="1"/>
</dbReference>
<dbReference type="GO" id="GO:0030687">
    <property type="term" value="C:preribosome, large subunit precursor"/>
    <property type="evidence" value="ECO:0007669"/>
    <property type="project" value="TreeGrafter"/>
</dbReference>
<dbReference type="PANTHER" id="PTHR48103:SF2">
    <property type="entry name" value="MIDASIN"/>
    <property type="match status" value="1"/>
</dbReference>
<evidence type="ECO:0000256" key="1">
    <source>
        <dbReference type="ARBA" id="ARBA00022741"/>
    </source>
</evidence>
<dbReference type="GO" id="GO:0005524">
    <property type="term" value="F:ATP binding"/>
    <property type="evidence" value="ECO:0007669"/>
    <property type="project" value="UniProtKB-KW"/>
</dbReference>
<dbReference type="GO" id="GO:0016887">
    <property type="term" value="F:ATP hydrolysis activity"/>
    <property type="evidence" value="ECO:0007669"/>
    <property type="project" value="InterPro"/>
</dbReference>
<feature type="compositionally biased region" description="Acidic residues" evidence="3">
    <location>
        <begin position="2538"/>
        <end position="2547"/>
    </location>
</feature>
<evidence type="ECO:0000259" key="4">
    <source>
        <dbReference type="PROSITE" id="PS50234"/>
    </source>
</evidence>
<protein>
    <submittedName>
        <fullName evidence="5">AAA domain (Dynein-related subfamily)</fullName>
    </submittedName>
</protein>
<dbReference type="InterPro" id="IPR027417">
    <property type="entry name" value="P-loop_NTPase"/>
</dbReference>
<dbReference type="PROSITE" id="PS50234">
    <property type="entry name" value="VWFA"/>
    <property type="match status" value="1"/>
</dbReference>